<dbReference type="SUPFAM" id="SSF53756">
    <property type="entry name" value="UDP-Glycosyltransferase/glycogen phosphorylase"/>
    <property type="match status" value="1"/>
</dbReference>
<protein>
    <submittedName>
        <fullName evidence="3">UDP-glycosyltransferase 83A1</fullName>
    </submittedName>
</protein>
<gene>
    <name evidence="3" type="ORF">Adt_03602</name>
</gene>
<name>A0ABD1VYY6_9LAMI</name>
<dbReference type="CDD" id="cd03784">
    <property type="entry name" value="GT1_Gtf-like"/>
    <property type="match status" value="1"/>
</dbReference>
<accession>A0ABD1VYY6</accession>
<dbReference type="PANTHER" id="PTHR11926">
    <property type="entry name" value="GLUCOSYL/GLUCURONOSYL TRANSFERASES"/>
    <property type="match status" value="1"/>
</dbReference>
<evidence type="ECO:0000256" key="1">
    <source>
        <dbReference type="ARBA" id="ARBA00009995"/>
    </source>
</evidence>
<dbReference type="FunFam" id="3.40.50.2000:FF:000108">
    <property type="entry name" value="UDP-glycosyltransferase 83A1"/>
    <property type="match status" value="1"/>
</dbReference>
<dbReference type="Pfam" id="PF00201">
    <property type="entry name" value="UDPGT"/>
    <property type="match status" value="1"/>
</dbReference>
<dbReference type="EMBL" id="JBFOLK010000001">
    <property type="protein sequence ID" value="KAL2542624.1"/>
    <property type="molecule type" value="Genomic_DNA"/>
</dbReference>
<keyword evidence="4" id="KW-1185">Reference proteome</keyword>
<dbReference type="AlphaFoldDB" id="A0ABD1VYY6"/>
<proteinExistence type="inferred from homology"/>
<keyword evidence="2" id="KW-0808">Transferase</keyword>
<evidence type="ECO:0000313" key="3">
    <source>
        <dbReference type="EMBL" id="KAL2542624.1"/>
    </source>
</evidence>
<comment type="caution">
    <text evidence="3">The sequence shown here is derived from an EMBL/GenBank/DDBJ whole genome shotgun (WGS) entry which is preliminary data.</text>
</comment>
<dbReference type="GO" id="GO:0016740">
    <property type="term" value="F:transferase activity"/>
    <property type="evidence" value="ECO:0007669"/>
    <property type="project" value="UniProtKB-KW"/>
</dbReference>
<dbReference type="FunFam" id="3.40.50.2000:FF:000061">
    <property type="entry name" value="UDP-glycosyltransferase 83A1"/>
    <property type="match status" value="1"/>
</dbReference>
<evidence type="ECO:0000313" key="4">
    <source>
        <dbReference type="Proteomes" id="UP001604336"/>
    </source>
</evidence>
<dbReference type="Gene3D" id="3.40.50.2000">
    <property type="entry name" value="Glycogen Phosphorylase B"/>
    <property type="match status" value="2"/>
</dbReference>
<organism evidence="3 4">
    <name type="scientific">Abeliophyllum distichum</name>
    <dbReference type="NCBI Taxonomy" id="126358"/>
    <lineage>
        <taxon>Eukaryota</taxon>
        <taxon>Viridiplantae</taxon>
        <taxon>Streptophyta</taxon>
        <taxon>Embryophyta</taxon>
        <taxon>Tracheophyta</taxon>
        <taxon>Spermatophyta</taxon>
        <taxon>Magnoliopsida</taxon>
        <taxon>eudicotyledons</taxon>
        <taxon>Gunneridae</taxon>
        <taxon>Pentapetalae</taxon>
        <taxon>asterids</taxon>
        <taxon>lamiids</taxon>
        <taxon>Lamiales</taxon>
        <taxon>Oleaceae</taxon>
        <taxon>Forsythieae</taxon>
        <taxon>Abeliophyllum</taxon>
    </lineage>
</organism>
<comment type="similarity">
    <text evidence="1">Belongs to the UDP-glycosyltransferase family.</text>
</comment>
<sequence length="607" mass="67714">MATPHVLAIPYPAQGHVIPLMEVSLWLVKQGIKVTFVNTELNHKRVVKALSETENTQEMVNLVSIPDGLESWEDRNELGKLTEAISNVMPGKLLDLIEKINGTESDKIMCVIADYGMGMALELAEKLGMKRVVFCPAAAAMLALVINCPKLTEDGIIDSDGRVLKKQMFQLSPTMPVMNSETLVWACIGDLATQKIMFDSIINNNILAKVADWSICNTSYELEPAALALTPNLKPIGPLLANHRHGKSVGHFWEQDSACLEWLDQQPLQSVIYVAFGSFTVFNETQFQELVLGLELTNRPFLWVVRQDISTVQSTSPNMPEGFEDRVRHRGLMVGWAPQQKVLSHPSVACFLSHCGWNSTVEGVSNGVPFLCWPYFADQFFNQTYICDHWEVGLGLEKDEKGIIRREEIKNKVEQLLIDEKYKERALNLQAKTMASATGGSSHNNLISLVEWIKEKGNHSSASMATGNSISSDSNSIAQNSILSNNMSPFGMNLTQSLSVKLDKDNFLLWKNIIMPIVKGHNLECYLLGTKECPAQFITTQTTTDSGITVEKVSNSKYSRWMSIDKLLMGWLYSSMTSEIVMRLMGCSSSSELWKAINENYGIMNRS</sequence>
<evidence type="ECO:0000256" key="2">
    <source>
        <dbReference type="ARBA" id="ARBA00022679"/>
    </source>
</evidence>
<dbReference type="Proteomes" id="UP001604336">
    <property type="component" value="Unassembled WGS sequence"/>
</dbReference>
<dbReference type="PANTHER" id="PTHR11926:SF1412">
    <property type="entry name" value="UDP-GLYCOSYLTRANSFERASE 83A1-LIKE"/>
    <property type="match status" value="1"/>
</dbReference>
<dbReference type="InterPro" id="IPR002213">
    <property type="entry name" value="UDP_glucos_trans"/>
</dbReference>
<reference evidence="4" key="1">
    <citation type="submission" date="2024-07" db="EMBL/GenBank/DDBJ databases">
        <title>Two chromosome-level genome assemblies of Korean endemic species Abeliophyllum distichum and Forsythia ovata (Oleaceae).</title>
        <authorList>
            <person name="Jang H."/>
        </authorList>
    </citation>
    <scope>NUCLEOTIDE SEQUENCE [LARGE SCALE GENOMIC DNA]</scope>
</reference>